<feature type="domain" description="Dendritic cell-specific transmembrane protein-like" evidence="7">
    <location>
        <begin position="248"/>
        <end position="432"/>
    </location>
</feature>
<evidence type="ECO:0000256" key="4">
    <source>
        <dbReference type="ARBA" id="ARBA00023136"/>
    </source>
</evidence>
<name>A0A7M5U0P1_9CNID</name>
<dbReference type="OrthoDB" id="5985669at2759"/>
<dbReference type="Proteomes" id="UP000594262">
    <property type="component" value="Unplaced"/>
</dbReference>
<feature type="transmembrane region" description="Helical" evidence="6">
    <location>
        <begin position="393"/>
        <end position="414"/>
    </location>
</feature>
<evidence type="ECO:0000256" key="3">
    <source>
        <dbReference type="ARBA" id="ARBA00022989"/>
    </source>
</evidence>
<reference evidence="8" key="1">
    <citation type="submission" date="2021-01" db="UniProtKB">
        <authorList>
            <consortium name="EnsemblMetazoa"/>
        </authorList>
    </citation>
    <scope>IDENTIFICATION</scope>
</reference>
<keyword evidence="3 6" id="KW-1133">Transmembrane helix</keyword>
<evidence type="ECO:0000256" key="6">
    <source>
        <dbReference type="SAM" id="Phobius"/>
    </source>
</evidence>
<feature type="region of interest" description="Disordered" evidence="5">
    <location>
        <begin position="20"/>
        <end position="52"/>
    </location>
</feature>
<evidence type="ECO:0000256" key="5">
    <source>
        <dbReference type="SAM" id="MobiDB-lite"/>
    </source>
</evidence>
<evidence type="ECO:0000313" key="8">
    <source>
        <dbReference type="EnsemblMetazoa" id="CLYHEMP004527.1"/>
    </source>
</evidence>
<feature type="transmembrane region" description="Helical" evidence="6">
    <location>
        <begin position="214"/>
        <end position="233"/>
    </location>
</feature>
<keyword evidence="9" id="KW-1185">Reference proteome</keyword>
<evidence type="ECO:0000313" key="9">
    <source>
        <dbReference type="Proteomes" id="UP000594262"/>
    </source>
</evidence>
<dbReference type="EnsemblMetazoa" id="CLYHEMT004527.1">
    <property type="protein sequence ID" value="CLYHEMP004527.1"/>
    <property type="gene ID" value="CLYHEMG004527"/>
</dbReference>
<proteinExistence type="predicted"/>
<dbReference type="Pfam" id="PF07782">
    <property type="entry name" value="DC_STAMP"/>
    <property type="match status" value="1"/>
</dbReference>
<feature type="compositionally biased region" description="Basic residues" evidence="5">
    <location>
        <begin position="29"/>
        <end position="45"/>
    </location>
</feature>
<evidence type="ECO:0000259" key="7">
    <source>
        <dbReference type="Pfam" id="PF07782"/>
    </source>
</evidence>
<dbReference type="GO" id="GO:0016020">
    <property type="term" value="C:membrane"/>
    <property type="evidence" value="ECO:0007669"/>
    <property type="project" value="UniProtKB-SubCell"/>
</dbReference>
<feature type="transmembrane region" description="Helical" evidence="6">
    <location>
        <begin position="300"/>
        <end position="324"/>
    </location>
</feature>
<feature type="transmembrane region" description="Helical" evidence="6">
    <location>
        <begin position="104"/>
        <end position="122"/>
    </location>
</feature>
<evidence type="ECO:0000256" key="2">
    <source>
        <dbReference type="ARBA" id="ARBA00022692"/>
    </source>
</evidence>
<sequence length="439" mass="50126">MASKASKNIHSIIEGFEVKEAKPEEKKPKEKKRLVKQKTSKKNPKTSKSSAPKSKTCFHLLKHFLQTSRFSALPLILVQFSLLYLYLYYMVLESEINNSLRQKWSLIISGSIAFISGTLSLFSHHTRCILMLILPGMITGKGRASLLSMAIGFLMEGPINNINNNINEAVESSTCMYKFMKDLPEFPFVNVPNVDDIQLKILTAIKELFDDAQYYYKNIGNFFFIGSLIILIFDSIRYLKQYYTDDEFDNKIVDDNLRSLWRENGDNYDKLTPLRRWEKKLKYRKSSALRLTREELQKTFLKALIALVVIMVSVFVILGDAALYTKLNSLTTSTGANADGHVDKPTTNSGITDWLKPKLKDVKSKVKKTISKYKNQDLLMKSCPLKPFQSSKLAITTISILLGIILLSCIFDAYGMRLRSRICNLFYPDRAHDPCDLSP</sequence>
<dbReference type="PANTHER" id="PTHR21041">
    <property type="entry name" value="DENDRITIC CELL-SPECIFIC TRANSMEMBRANE PROTEIN"/>
    <property type="match status" value="1"/>
</dbReference>
<feature type="transmembrane region" description="Helical" evidence="6">
    <location>
        <begin position="72"/>
        <end position="92"/>
    </location>
</feature>
<dbReference type="InterPro" id="IPR012858">
    <property type="entry name" value="DC_STAMP-like"/>
</dbReference>
<keyword evidence="2 6" id="KW-0812">Transmembrane</keyword>
<accession>A0A7M5U0P1</accession>
<dbReference type="AlphaFoldDB" id="A0A7M5U0P1"/>
<evidence type="ECO:0000256" key="1">
    <source>
        <dbReference type="ARBA" id="ARBA00004141"/>
    </source>
</evidence>
<comment type="subcellular location">
    <subcellularLocation>
        <location evidence="1">Membrane</location>
        <topology evidence="1">Multi-pass membrane protein</topology>
    </subcellularLocation>
</comment>
<keyword evidence="4 6" id="KW-0472">Membrane</keyword>
<organism evidence="8 9">
    <name type="scientific">Clytia hemisphaerica</name>
    <dbReference type="NCBI Taxonomy" id="252671"/>
    <lineage>
        <taxon>Eukaryota</taxon>
        <taxon>Metazoa</taxon>
        <taxon>Cnidaria</taxon>
        <taxon>Hydrozoa</taxon>
        <taxon>Hydroidolina</taxon>
        <taxon>Leptothecata</taxon>
        <taxon>Obeliida</taxon>
        <taxon>Clytiidae</taxon>
        <taxon>Clytia</taxon>
    </lineage>
</organism>
<protein>
    <recommendedName>
        <fullName evidence="7">Dendritic cell-specific transmembrane protein-like domain-containing protein</fullName>
    </recommendedName>
</protein>
<dbReference type="PANTHER" id="PTHR21041:SF3">
    <property type="entry name" value="OSTEOCLAST STIMULATORY TRANSMEMBRANE PROTEIN"/>
    <property type="match status" value="1"/>
</dbReference>
<dbReference type="InterPro" id="IPR051856">
    <property type="entry name" value="CSR-E3_Ligase_Protein"/>
</dbReference>